<gene>
    <name evidence="5" type="ORF">CLV29_0273</name>
</gene>
<evidence type="ECO:0000259" key="4">
    <source>
        <dbReference type="Pfam" id="PF24481"/>
    </source>
</evidence>
<keyword evidence="1" id="KW-0175">Coiled coil</keyword>
<comment type="caution">
    <text evidence="5">The sequence shown here is derived from an EMBL/GenBank/DDBJ whole genome shotgun (WGS) entry which is preliminary data.</text>
</comment>
<proteinExistence type="predicted"/>
<name>A0A4R7J8J9_9ACTN</name>
<dbReference type="InterPro" id="IPR003743">
    <property type="entry name" value="Zf-RING_7"/>
</dbReference>
<accession>A0A4R7J8J9</accession>
<evidence type="ECO:0000256" key="1">
    <source>
        <dbReference type="SAM" id="Coils"/>
    </source>
</evidence>
<reference evidence="5 6" key="1">
    <citation type="submission" date="2019-03" db="EMBL/GenBank/DDBJ databases">
        <title>Genomic Encyclopedia of Archaeal and Bacterial Type Strains, Phase II (KMG-II): from individual species to whole genera.</title>
        <authorList>
            <person name="Goeker M."/>
        </authorList>
    </citation>
    <scope>NUCLEOTIDE SEQUENCE [LARGE SCALE GENOMIC DNA]</scope>
    <source>
        <strain evidence="5 6">DSM 24323</strain>
    </source>
</reference>
<evidence type="ECO:0000313" key="5">
    <source>
        <dbReference type="EMBL" id="TDT32689.1"/>
    </source>
</evidence>
<dbReference type="PANTHER" id="PTHR39082:SF1">
    <property type="entry name" value="SCAVENGER RECEPTOR CLASS A MEMBER 3"/>
    <property type="match status" value="1"/>
</dbReference>
<dbReference type="Gene3D" id="1.10.287.1490">
    <property type="match status" value="1"/>
</dbReference>
<evidence type="ECO:0000313" key="6">
    <source>
        <dbReference type="Proteomes" id="UP000295371"/>
    </source>
</evidence>
<evidence type="ECO:0000256" key="2">
    <source>
        <dbReference type="SAM" id="MobiDB-lite"/>
    </source>
</evidence>
<dbReference type="Pfam" id="PF24481">
    <property type="entry name" value="CT398_CC"/>
    <property type="match status" value="1"/>
</dbReference>
<dbReference type="Pfam" id="PF02591">
    <property type="entry name" value="Zn_ribbon_9"/>
    <property type="match status" value="1"/>
</dbReference>
<evidence type="ECO:0000259" key="3">
    <source>
        <dbReference type="Pfam" id="PF02591"/>
    </source>
</evidence>
<feature type="region of interest" description="Disordered" evidence="2">
    <location>
        <begin position="1"/>
        <end position="21"/>
    </location>
</feature>
<organism evidence="5 6">
    <name type="scientific">Naumannella halotolerans</name>
    <dbReference type="NCBI Taxonomy" id="993414"/>
    <lineage>
        <taxon>Bacteria</taxon>
        <taxon>Bacillati</taxon>
        <taxon>Actinomycetota</taxon>
        <taxon>Actinomycetes</taxon>
        <taxon>Propionibacteriales</taxon>
        <taxon>Propionibacteriaceae</taxon>
        <taxon>Naumannella</taxon>
    </lineage>
</organism>
<dbReference type="EMBL" id="SOAW01000001">
    <property type="protein sequence ID" value="TDT32689.1"/>
    <property type="molecule type" value="Genomic_DNA"/>
</dbReference>
<dbReference type="InterPro" id="IPR052376">
    <property type="entry name" value="Oxidative_Scav/Glycosyltrans"/>
</dbReference>
<dbReference type="AlphaFoldDB" id="A0A4R7J8J9"/>
<dbReference type="PANTHER" id="PTHR39082">
    <property type="entry name" value="PHOSPHOLIPASE C-BETA-2-RELATED"/>
    <property type="match status" value="1"/>
</dbReference>
<feature type="domain" description="C4-type zinc ribbon" evidence="3">
    <location>
        <begin position="219"/>
        <end position="253"/>
    </location>
</feature>
<feature type="domain" description="CT398-like coiled coil hairpin" evidence="4">
    <location>
        <begin position="28"/>
        <end position="207"/>
    </location>
</feature>
<feature type="coiled-coil region" evidence="1">
    <location>
        <begin position="111"/>
        <end position="166"/>
    </location>
</feature>
<sequence length="261" mass="29104">MRPCPRPTMHGGSDIKADPVDQRRLLDLQAVDTETARLQHRRRSLPEHVDIAQGKQQRLAVMEELVENETLVSDLERAQRKAEADLEPVRQRRVRDQERIDGGAVTDPKQLSALIDEVEHLGRRIGELEDAELELMGELEEAQAVVQRLSAKKAELETQLRSWMASRDKQVASLDTELKAQAEEREGLLAVLPPDLVASYEKVRNSHDGFGAAVLQHGRCSGCRLDANAADLRAYAAAPADQVIRCEECGRILVRTENSGL</sequence>
<keyword evidence="6" id="KW-1185">Reference proteome</keyword>
<protein>
    <submittedName>
        <fullName evidence="5">Uncharacterized protein</fullName>
    </submittedName>
</protein>
<dbReference type="Proteomes" id="UP000295371">
    <property type="component" value="Unassembled WGS sequence"/>
</dbReference>
<dbReference type="InterPro" id="IPR056003">
    <property type="entry name" value="CT398_CC_hairpin"/>
</dbReference>